<dbReference type="EMBL" id="SNRW01005252">
    <property type="protein sequence ID" value="KAA6385474.1"/>
    <property type="molecule type" value="Genomic_DNA"/>
</dbReference>
<organism evidence="3 4">
    <name type="scientific">Streblomastix strix</name>
    <dbReference type="NCBI Taxonomy" id="222440"/>
    <lineage>
        <taxon>Eukaryota</taxon>
        <taxon>Metamonada</taxon>
        <taxon>Preaxostyla</taxon>
        <taxon>Oxymonadida</taxon>
        <taxon>Streblomastigidae</taxon>
        <taxon>Streblomastix</taxon>
    </lineage>
</organism>
<feature type="region of interest" description="Disordered" evidence="1">
    <location>
        <begin position="1225"/>
        <end position="1255"/>
    </location>
</feature>
<dbReference type="AlphaFoldDB" id="A0A5J4VS86"/>
<proteinExistence type="predicted"/>
<protein>
    <submittedName>
        <fullName evidence="3">Uncharacterized protein</fullName>
    </submittedName>
</protein>
<evidence type="ECO:0000313" key="3">
    <source>
        <dbReference type="EMBL" id="KAA6385474.1"/>
    </source>
</evidence>
<gene>
    <name evidence="3" type="ORF">EZS28_019000</name>
</gene>
<feature type="compositionally biased region" description="Basic and acidic residues" evidence="1">
    <location>
        <begin position="1225"/>
        <end position="1245"/>
    </location>
</feature>
<accession>A0A5J4VS86</accession>
<keyword evidence="2" id="KW-1133">Transmembrane helix</keyword>
<name>A0A5J4VS86_9EUKA</name>
<reference evidence="3 4" key="1">
    <citation type="submission" date="2019-03" db="EMBL/GenBank/DDBJ databases">
        <title>Single cell metagenomics reveals metabolic interactions within the superorganism composed of flagellate Streblomastix strix and complex community of Bacteroidetes bacteria on its surface.</title>
        <authorList>
            <person name="Treitli S.C."/>
            <person name="Kolisko M."/>
            <person name="Husnik F."/>
            <person name="Keeling P."/>
            <person name="Hampl V."/>
        </authorList>
    </citation>
    <scope>NUCLEOTIDE SEQUENCE [LARGE SCALE GENOMIC DNA]</scope>
    <source>
        <strain evidence="3">ST1C</strain>
    </source>
</reference>
<evidence type="ECO:0000256" key="2">
    <source>
        <dbReference type="SAM" id="Phobius"/>
    </source>
</evidence>
<keyword evidence="2" id="KW-0812">Transmembrane</keyword>
<comment type="caution">
    <text evidence="3">The sequence shown here is derived from an EMBL/GenBank/DDBJ whole genome shotgun (WGS) entry which is preliminary data.</text>
</comment>
<dbReference type="InterPro" id="IPR011050">
    <property type="entry name" value="Pectin_lyase_fold/virulence"/>
</dbReference>
<dbReference type="Proteomes" id="UP000324800">
    <property type="component" value="Unassembled WGS sequence"/>
</dbReference>
<evidence type="ECO:0000256" key="1">
    <source>
        <dbReference type="SAM" id="MobiDB-lite"/>
    </source>
</evidence>
<feature type="transmembrane region" description="Helical" evidence="2">
    <location>
        <begin position="1188"/>
        <end position="1212"/>
    </location>
</feature>
<sequence length="1255" mass="140339">MSVYIILYEVDQQSLLLHLHFLLQYLEINVLDRNIRITNLPKEQCPPFSHDLAIIRSRQLHFSRLFLVRAGKLDVDECEFSHNTLQWQREQQQWISGQGQFYSSLGVNDALIYMSGNGQITLSRCRLGRLTSGLESFLVADNGILNITTFSCIDTYELEQQPGDVGPPQVVSATFTFLKSAIGIGSDVKQAVISGANFHSVTTTQSEGSVLEIVLGDESVIEIKQSAFLKCQSANSGGGAIFIDTQYSRTTRNSQTNNNNNRHQYRRLNKNYKSRNEDASISIVECQFLNCTSSDQLRGSNTKAQVLGKTAVVGGGAVFIIGERPVTWFNRCFFQDNQVRLSVSANTTEYSLRWAVVGHDVHFGQLKTTDSDPALIFEDCYSQQTRSSGTIQQQRQKIHFEDQQQEGQYDVLLSVHFKTIYVARAGTSSTVLNTNAPIGTLQNPYPTINDAIIQMNTISKITTTVMVAHGIFAEQSQDIDTRIELVGSSPTWCVIRSSYATSGPLYKVIRSGDATLREFTITHRDPRSQESVLSVRGKGASLTVRQCVFKPAGMDKANENGAELSEESASVYDNINTRQLNQMLATQARNRPNTVEFSYTGRKLGNPVSHTEGSQDVPFGQRVQNSAYIEINGGSLALHSVTFEPTTVSGRQIPACVYGVKVRALTMFGVEFQRTIAEEDTEIGNWGAMHAVDVQMATVTATSAGEPHIPGIVLIKDCIFSGEQTSYLSDEAILEAEEEERLLYEEEKGKEQEWEDDYQPPSYDETNTNVDQTQNTEIHSSKPVIQTNDVSSQYTELPASHSFYYYRLPECGFGTPAVHIKGGIVAVVGTQFVKCIDGALRLTDVYNASIGSTNLFRDNWDELVDRGGIPITEEEAEEDVLKMVQWNQTFGQKNKKKISNRHLQPMSIESDAFEHFEKQVFCEGSTTLYGSIDSFVSNRLTDKEIEKIREQSVKEGKEKNKEPLWIMYDDDCNFGGELAQNGIVQSPYVVPNLKVIQSRSKKVTKNVIIPMSALAQKNEATANRIKDSLRKKKQNPDLFDVEIKAKVQENTLQIKGDYLSPCGRMFLELQDKKNEQLVLLIDLIEQTSEQPSISSNANEPTQLTSLDTLSVIKSGTWYSEKKIELKFDQLLSASADSYGVITDTVYSGGWKARLIFVKGKEQEGFWAGAEGRATKQKSISHWLAGWEIALIVIFVLLGVAIIIAIIIGLIMYNNKRKSGDVRDAYHARTQEPTRDVSDRSEQRNDEEMEQYAMEV</sequence>
<keyword evidence="2" id="KW-0472">Membrane</keyword>
<dbReference type="SUPFAM" id="SSF51126">
    <property type="entry name" value="Pectin lyase-like"/>
    <property type="match status" value="1"/>
</dbReference>
<evidence type="ECO:0000313" key="4">
    <source>
        <dbReference type="Proteomes" id="UP000324800"/>
    </source>
</evidence>